<keyword evidence="2" id="KW-1185">Reference proteome</keyword>
<accession>A0A8K0NXU5</accession>
<sequence length="73" mass="8678">MAACLSHMQRYHEEEYSFLSRIITGEETWCHHHHGVREQTVKPTVETRPFSSTKEIQRCPYEFRNPIGVFTEP</sequence>
<proteinExistence type="predicted"/>
<dbReference type="EMBL" id="KZ308372">
    <property type="protein sequence ID" value="KAG8228440.1"/>
    <property type="molecule type" value="Genomic_DNA"/>
</dbReference>
<dbReference type="AlphaFoldDB" id="A0A8K0NXU5"/>
<evidence type="ECO:0000313" key="1">
    <source>
        <dbReference type="EMBL" id="KAG8228440.1"/>
    </source>
</evidence>
<protein>
    <submittedName>
        <fullName evidence="1">Uncharacterized protein</fullName>
    </submittedName>
</protein>
<gene>
    <name evidence="1" type="ORF">J437_LFUL009091</name>
</gene>
<reference evidence="1" key="2">
    <citation type="submission" date="2017-10" db="EMBL/GenBank/DDBJ databases">
        <title>Ladona fulva Genome sequencing and assembly.</title>
        <authorList>
            <person name="Murali S."/>
            <person name="Richards S."/>
            <person name="Bandaranaike D."/>
            <person name="Bellair M."/>
            <person name="Blankenburg K."/>
            <person name="Chao H."/>
            <person name="Dinh H."/>
            <person name="Doddapaneni H."/>
            <person name="Dugan-Rocha S."/>
            <person name="Elkadiri S."/>
            <person name="Gnanaolivu R."/>
            <person name="Hernandez B."/>
            <person name="Skinner E."/>
            <person name="Javaid M."/>
            <person name="Lee S."/>
            <person name="Li M."/>
            <person name="Ming W."/>
            <person name="Munidasa M."/>
            <person name="Muniz J."/>
            <person name="Nguyen L."/>
            <person name="Hughes D."/>
            <person name="Osuji N."/>
            <person name="Pu L.-L."/>
            <person name="Puazo M."/>
            <person name="Qu C."/>
            <person name="Quiroz J."/>
            <person name="Raj R."/>
            <person name="Weissenberger G."/>
            <person name="Xin Y."/>
            <person name="Zou X."/>
            <person name="Han Y."/>
            <person name="Worley K."/>
            <person name="Muzny D."/>
            <person name="Gibbs R."/>
        </authorList>
    </citation>
    <scope>NUCLEOTIDE SEQUENCE</scope>
    <source>
        <strain evidence="1">Sampled in the wild</strain>
    </source>
</reference>
<evidence type="ECO:0000313" key="2">
    <source>
        <dbReference type="Proteomes" id="UP000792457"/>
    </source>
</evidence>
<name>A0A8K0NXU5_LADFU</name>
<organism evidence="1 2">
    <name type="scientific">Ladona fulva</name>
    <name type="common">Scarce chaser dragonfly</name>
    <name type="synonym">Libellula fulva</name>
    <dbReference type="NCBI Taxonomy" id="123851"/>
    <lineage>
        <taxon>Eukaryota</taxon>
        <taxon>Metazoa</taxon>
        <taxon>Ecdysozoa</taxon>
        <taxon>Arthropoda</taxon>
        <taxon>Hexapoda</taxon>
        <taxon>Insecta</taxon>
        <taxon>Pterygota</taxon>
        <taxon>Palaeoptera</taxon>
        <taxon>Odonata</taxon>
        <taxon>Epiprocta</taxon>
        <taxon>Anisoptera</taxon>
        <taxon>Libelluloidea</taxon>
        <taxon>Libellulidae</taxon>
        <taxon>Ladona</taxon>
    </lineage>
</organism>
<reference evidence="1" key="1">
    <citation type="submission" date="2013-04" db="EMBL/GenBank/DDBJ databases">
        <authorList>
            <person name="Qu J."/>
            <person name="Murali S.C."/>
            <person name="Bandaranaike D."/>
            <person name="Bellair M."/>
            <person name="Blankenburg K."/>
            <person name="Chao H."/>
            <person name="Dinh H."/>
            <person name="Doddapaneni H."/>
            <person name="Downs B."/>
            <person name="Dugan-Rocha S."/>
            <person name="Elkadiri S."/>
            <person name="Gnanaolivu R.D."/>
            <person name="Hernandez B."/>
            <person name="Javaid M."/>
            <person name="Jayaseelan J.C."/>
            <person name="Lee S."/>
            <person name="Li M."/>
            <person name="Ming W."/>
            <person name="Munidasa M."/>
            <person name="Muniz J."/>
            <person name="Nguyen L."/>
            <person name="Ongeri F."/>
            <person name="Osuji N."/>
            <person name="Pu L.-L."/>
            <person name="Puazo M."/>
            <person name="Qu C."/>
            <person name="Quiroz J."/>
            <person name="Raj R."/>
            <person name="Weissenberger G."/>
            <person name="Xin Y."/>
            <person name="Zou X."/>
            <person name="Han Y."/>
            <person name="Richards S."/>
            <person name="Worley K."/>
            <person name="Muzny D."/>
            <person name="Gibbs R."/>
        </authorList>
    </citation>
    <scope>NUCLEOTIDE SEQUENCE</scope>
    <source>
        <strain evidence="1">Sampled in the wild</strain>
    </source>
</reference>
<comment type="caution">
    <text evidence="1">The sequence shown here is derived from an EMBL/GenBank/DDBJ whole genome shotgun (WGS) entry which is preliminary data.</text>
</comment>
<dbReference type="Proteomes" id="UP000792457">
    <property type="component" value="Unassembled WGS sequence"/>
</dbReference>